<comment type="caution">
    <text evidence="2">The sequence shown here is derived from an EMBL/GenBank/DDBJ whole genome shotgun (WGS) entry which is preliminary data.</text>
</comment>
<reference evidence="2" key="1">
    <citation type="submission" date="2017-08" db="EMBL/GenBank/DDBJ databases">
        <authorList>
            <person name="Polle J.E."/>
            <person name="Barry K."/>
            <person name="Cushman J."/>
            <person name="Schmutz J."/>
            <person name="Tran D."/>
            <person name="Hathwaick L.T."/>
            <person name="Yim W.C."/>
            <person name="Jenkins J."/>
            <person name="Mckie-Krisberg Z.M."/>
            <person name="Prochnik S."/>
            <person name="Lindquist E."/>
            <person name="Dockter R.B."/>
            <person name="Adam C."/>
            <person name="Molina H."/>
            <person name="Bunkerborg J."/>
            <person name="Jin E."/>
            <person name="Buchheim M."/>
            <person name="Magnuson J."/>
        </authorList>
    </citation>
    <scope>NUCLEOTIDE SEQUENCE</scope>
    <source>
        <strain evidence="2">CCAP 19/18</strain>
    </source>
</reference>
<gene>
    <name evidence="2" type="ORF">DUNSADRAFT_6822</name>
</gene>
<evidence type="ECO:0000313" key="2">
    <source>
        <dbReference type="EMBL" id="KAF5835835.1"/>
    </source>
</evidence>
<feature type="region of interest" description="Disordered" evidence="1">
    <location>
        <begin position="29"/>
        <end position="49"/>
    </location>
</feature>
<organism evidence="2 3">
    <name type="scientific">Dunaliella salina</name>
    <name type="common">Green alga</name>
    <name type="synonym">Protococcus salinus</name>
    <dbReference type="NCBI Taxonomy" id="3046"/>
    <lineage>
        <taxon>Eukaryota</taxon>
        <taxon>Viridiplantae</taxon>
        <taxon>Chlorophyta</taxon>
        <taxon>core chlorophytes</taxon>
        <taxon>Chlorophyceae</taxon>
        <taxon>CS clade</taxon>
        <taxon>Chlamydomonadales</taxon>
        <taxon>Dunaliellaceae</taxon>
        <taxon>Dunaliella</taxon>
    </lineage>
</organism>
<evidence type="ECO:0000256" key="1">
    <source>
        <dbReference type="SAM" id="MobiDB-lite"/>
    </source>
</evidence>
<sequence length="401" mass="42942">MLTDGKPHAPACPTYVTSRAFHVSRGFAAEAGSSGNGKDGDQEGGPPKEVHMSLQEALTKLVDAAVQMVEQGDAPGAVSILREGITTFQPKFPDRSREVAHDITFKAFGPGSLLVGHRSLRLGVVYFAQGRINEAASPLHTARETLQARNDPAQFEATLYMDFTLLAGTKHAGQVAQLGETILSSFKQMASIFGPESLVTSLALAQHDRLVHAPLAVPEPDPLLCETLLRQHASAITSWRMICCEGIHTGHVTWCVFIDDPPIGDMLHDAESLVRQAGDALRQIYPDDSDLMVMCKHRLGMICATGADHRAATKLLQISRDKYQGGGGSGAGLAKEADVGLAFAKYRALPAHADAEARTAALKEVRHAIDRLATAIGPTHMLSKGALRHLARMMVSANVTL</sequence>
<keyword evidence="3" id="KW-1185">Reference proteome</keyword>
<accession>A0ABQ7GMK2</accession>
<name>A0ABQ7GMK2_DUNSA</name>
<feature type="compositionally biased region" description="Basic and acidic residues" evidence="1">
    <location>
        <begin position="38"/>
        <end position="49"/>
    </location>
</feature>
<proteinExistence type="predicted"/>
<evidence type="ECO:0000313" key="3">
    <source>
        <dbReference type="Proteomes" id="UP000815325"/>
    </source>
</evidence>
<protein>
    <submittedName>
        <fullName evidence="2">Uncharacterized protein</fullName>
    </submittedName>
</protein>
<dbReference type="EMBL" id="MU069686">
    <property type="protein sequence ID" value="KAF5835835.1"/>
    <property type="molecule type" value="Genomic_DNA"/>
</dbReference>
<dbReference type="Proteomes" id="UP000815325">
    <property type="component" value="Unassembled WGS sequence"/>
</dbReference>